<dbReference type="RefSeq" id="XP_066914029.1">
    <property type="nucleotide sequence ID" value="XM_067057928.1"/>
</dbReference>
<dbReference type="Proteomes" id="UP000594262">
    <property type="component" value="Unplaced"/>
</dbReference>
<dbReference type="GeneID" id="136801295"/>
<comment type="cofactor">
    <cofactor evidence="1">
        <name>Mg(2+)</name>
        <dbReference type="ChEBI" id="CHEBI:18420"/>
    </cofactor>
</comment>
<reference evidence="13" key="1">
    <citation type="submission" date="2021-01" db="UniProtKB">
        <authorList>
            <consortium name="EnsemblMetazoa"/>
        </authorList>
    </citation>
    <scope>IDENTIFICATION</scope>
</reference>
<evidence type="ECO:0000256" key="8">
    <source>
        <dbReference type="ARBA" id="ARBA00023136"/>
    </source>
</evidence>
<keyword evidence="5 12" id="KW-0808">Transferase</keyword>
<accession>A0A7M5X8T8</accession>
<protein>
    <recommendedName>
        <fullName evidence="12">Alkyl transferase</fullName>
        <ecNumber evidence="12">2.5.1.-</ecNumber>
    </recommendedName>
</protein>
<comment type="subunit">
    <text evidence="11">Forms an active dehydrodolichyl diphosphate synthase complex with NUS1.</text>
</comment>
<dbReference type="HAMAP" id="MF_01139">
    <property type="entry name" value="ISPT"/>
    <property type="match status" value="1"/>
</dbReference>
<dbReference type="NCBIfam" id="TIGR00055">
    <property type="entry name" value="uppS"/>
    <property type="match status" value="1"/>
</dbReference>
<evidence type="ECO:0000256" key="12">
    <source>
        <dbReference type="RuleBase" id="RU363018"/>
    </source>
</evidence>
<dbReference type="EnsemblMetazoa" id="CLYHEMT019162.1">
    <property type="protein sequence ID" value="CLYHEMP019162.1"/>
    <property type="gene ID" value="CLYHEMG019162"/>
</dbReference>
<evidence type="ECO:0000256" key="3">
    <source>
        <dbReference type="ARBA" id="ARBA00004922"/>
    </source>
</evidence>
<evidence type="ECO:0000256" key="1">
    <source>
        <dbReference type="ARBA" id="ARBA00001946"/>
    </source>
</evidence>
<evidence type="ECO:0000256" key="9">
    <source>
        <dbReference type="ARBA" id="ARBA00047353"/>
    </source>
</evidence>
<evidence type="ECO:0000256" key="10">
    <source>
        <dbReference type="ARBA" id="ARBA00058504"/>
    </source>
</evidence>
<evidence type="ECO:0000313" key="13">
    <source>
        <dbReference type="EnsemblMetazoa" id="CLYHEMP019162.1"/>
    </source>
</evidence>
<dbReference type="EC" id="2.5.1.-" evidence="12"/>
<evidence type="ECO:0000256" key="7">
    <source>
        <dbReference type="ARBA" id="ARBA00022842"/>
    </source>
</evidence>
<evidence type="ECO:0000256" key="11">
    <source>
        <dbReference type="ARBA" id="ARBA00064670"/>
    </source>
</evidence>
<evidence type="ECO:0000256" key="4">
    <source>
        <dbReference type="ARBA" id="ARBA00005432"/>
    </source>
</evidence>
<evidence type="ECO:0000256" key="6">
    <source>
        <dbReference type="ARBA" id="ARBA00022824"/>
    </source>
</evidence>
<dbReference type="InterPro" id="IPR001441">
    <property type="entry name" value="UPP_synth-like"/>
</dbReference>
<sequence length="336" mass="39199">MSWFGNFENEQGFFESLCYKVIKMGQMPKHVAVIMDGNRRYAKKENISRKEGHTAGFDKLAQVLYWCHELDIPEVTCYAFSIENFKRSKQEVDTLINIFNDKLAQLMKEKDRLMKYGVCIRFVGDISLFDLKIKKSVADVVEMTKSNNKCFLNIAMAYTSRDEIAQAVREVCKGVKDGLIKESDITESLLESCFYTNHCKPVDVLIRTSGEVRLSDFLLWQTSFSMLCFIDAYWPDLSLWHFIYCILKFQIGFDSLQNAKELSELKESRSQLDSDLQNAFIELKQNMNSDVENQELLQAVAKEYSKKRIVRQTLFLNRLEEKRKEQLVEWFKGEAS</sequence>
<name>A0A7M5X8T8_9CNID</name>
<dbReference type="PROSITE" id="PS01066">
    <property type="entry name" value="UPP_SYNTHASE"/>
    <property type="match status" value="1"/>
</dbReference>
<dbReference type="OrthoDB" id="4173905at2759"/>
<evidence type="ECO:0000256" key="2">
    <source>
        <dbReference type="ARBA" id="ARBA00004406"/>
    </source>
</evidence>
<dbReference type="AlphaFoldDB" id="A0A7M5X8T8"/>
<dbReference type="SUPFAM" id="SSF64005">
    <property type="entry name" value="Undecaprenyl diphosphate synthase"/>
    <property type="match status" value="1"/>
</dbReference>
<dbReference type="Gene3D" id="3.40.1180.10">
    <property type="entry name" value="Decaprenyl diphosphate synthase-like"/>
    <property type="match status" value="1"/>
</dbReference>
<dbReference type="GO" id="GO:0016094">
    <property type="term" value="P:polyprenol biosynthetic process"/>
    <property type="evidence" value="ECO:0007669"/>
    <property type="project" value="TreeGrafter"/>
</dbReference>
<dbReference type="GO" id="GO:0045547">
    <property type="term" value="F:ditrans,polycis-polyprenyl diphosphate synthase [(2E,6E)-farnesyl diphosphate specific] activity"/>
    <property type="evidence" value="ECO:0007669"/>
    <property type="project" value="UniProtKB-EC"/>
</dbReference>
<comment type="subcellular location">
    <subcellularLocation>
        <location evidence="2">Endoplasmic reticulum membrane</location>
        <topology evidence="2">Peripheral membrane protein</topology>
    </subcellularLocation>
</comment>
<dbReference type="Pfam" id="PF01255">
    <property type="entry name" value="Prenyltransf"/>
    <property type="match status" value="1"/>
</dbReference>
<comment type="pathway">
    <text evidence="3">Protein modification; protein glycosylation.</text>
</comment>
<dbReference type="InterPro" id="IPR018520">
    <property type="entry name" value="UPP_synth-like_CS"/>
</dbReference>
<keyword evidence="6" id="KW-0256">Endoplasmic reticulum</keyword>
<comment type="function">
    <text evidence="10">With NUS1, forms the dehydrodolichyl diphosphate synthase (DDS) complex, an essential component of the dolichol monophosphate (Dol-P) biosynthetic machinery. Adds multiple copies of isopentenyl pyrophosphate (IPP) to farnesyl pyrophosphate (FPP) to produce dehydrodolichyl diphosphate (Dedol-PP), a precursor of dolichol which is utilized as a sugar carrier in protein glycosylation in the endoplasmic reticulum (ER).</text>
</comment>
<organism evidence="13 14">
    <name type="scientific">Clytia hemisphaerica</name>
    <dbReference type="NCBI Taxonomy" id="252671"/>
    <lineage>
        <taxon>Eukaryota</taxon>
        <taxon>Metazoa</taxon>
        <taxon>Cnidaria</taxon>
        <taxon>Hydrozoa</taxon>
        <taxon>Hydroidolina</taxon>
        <taxon>Leptothecata</taxon>
        <taxon>Obeliida</taxon>
        <taxon>Clytiidae</taxon>
        <taxon>Clytia</taxon>
    </lineage>
</organism>
<dbReference type="PANTHER" id="PTHR10291:SF43">
    <property type="entry name" value="DEHYDRODOLICHYL DIPHOSPHATE SYNTHASE COMPLEX SUBUNIT DHDDS"/>
    <property type="match status" value="1"/>
</dbReference>
<dbReference type="GO" id="GO:1904423">
    <property type="term" value="C:dehydrodolichyl diphosphate synthase complex"/>
    <property type="evidence" value="ECO:0007669"/>
    <property type="project" value="TreeGrafter"/>
</dbReference>
<dbReference type="PANTHER" id="PTHR10291">
    <property type="entry name" value="DEHYDRODOLICHYL DIPHOSPHATE SYNTHASE FAMILY MEMBER"/>
    <property type="match status" value="1"/>
</dbReference>
<dbReference type="GO" id="GO:0005789">
    <property type="term" value="C:endoplasmic reticulum membrane"/>
    <property type="evidence" value="ECO:0007669"/>
    <property type="project" value="UniProtKB-SubCell"/>
</dbReference>
<dbReference type="InterPro" id="IPR036424">
    <property type="entry name" value="UPP_synth-like_sf"/>
</dbReference>
<dbReference type="FunFam" id="3.40.1180.10:FF:000002">
    <property type="entry name" value="Alkyl transferase"/>
    <property type="match status" value="1"/>
</dbReference>
<comment type="catalytic activity">
    <reaction evidence="9">
        <text>n isopentenyl diphosphate + (2E,6E)-farnesyl diphosphate = a di-trans,poly-cis-polyprenyl diphosphate + n diphosphate</text>
        <dbReference type="Rhea" id="RHEA:53008"/>
        <dbReference type="Rhea" id="RHEA-COMP:19494"/>
        <dbReference type="ChEBI" id="CHEBI:33019"/>
        <dbReference type="ChEBI" id="CHEBI:128769"/>
        <dbReference type="ChEBI" id="CHEBI:136960"/>
        <dbReference type="ChEBI" id="CHEBI:175763"/>
        <dbReference type="EC" id="2.5.1.87"/>
    </reaction>
</comment>
<proteinExistence type="inferred from homology"/>
<dbReference type="CDD" id="cd00475">
    <property type="entry name" value="Cis_IPPS"/>
    <property type="match status" value="1"/>
</dbReference>
<keyword evidence="7" id="KW-0460">Magnesium</keyword>
<evidence type="ECO:0000313" key="14">
    <source>
        <dbReference type="Proteomes" id="UP000594262"/>
    </source>
</evidence>
<keyword evidence="8" id="KW-0472">Membrane</keyword>
<evidence type="ECO:0000256" key="5">
    <source>
        <dbReference type="ARBA" id="ARBA00022679"/>
    </source>
</evidence>
<comment type="similarity">
    <text evidence="4 12">Belongs to the UPP synthase family.</text>
</comment>
<keyword evidence="14" id="KW-1185">Reference proteome</keyword>